<feature type="domain" description="HPt" evidence="16">
    <location>
        <begin position="1"/>
        <end position="103"/>
    </location>
</feature>
<dbReference type="InterPro" id="IPR051315">
    <property type="entry name" value="Bact_Chemotaxis_CheA"/>
</dbReference>
<evidence type="ECO:0000256" key="5">
    <source>
        <dbReference type="ARBA" id="ARBA00022553"/>
    </source>
</evidence>
<dbReference type="FunFam" id="3.30.565.10:FF:000016">
    <property type="entry name" value="Chemotaxis protein CheA, putative"/>
    <property type="match status" value="1"/>
</dbReference>
<dbReference type="Gene3D" id="2.30.30.40">
    <property type="entry name" value="SH3 Domains"/>
    <property type="match status" value="1"/>
</dbReference>
<feature type="domain" description="CheW-like" evidence="15">
    <location>
        <begin position="547"/>
        <end position="686"/>
    </location>
</feature>
<gene>
    <name evidence="17" type="ORF">SINU_04445</name>
</gene>
<evidence type="ECO:0000259" key="15">
    <source>
        <dbReference type="PROSITE" id="PS50851"/>
    </source>
</evidence>
<keyword evidence="10" id="KW-0902">Two-component regulatory system</keyword>
<reference evidence="17 18" key="1">
    <citation type="journal article" date="2011" name="J. Bacteriol.">
        <title>Draft genome sequence of Sporolactobacillus inulinus strain CASD, an efficient D-lactic acid-producing bacterium with high-concentration lactate tolerance capability.</title>
        <authorList>
            <person name="Yu B."/>
            <person name="Su F."/>
            <person name="Wang L."/>
            <person name="Xu K."/>
            <person name="Zhao B."/>
            <person name="Xu P."/>
        </authorList>
    </citation>
    <scope>NUCLEOTIDE SEQUENCE [LARGE SCALE GENOMIC DNA]</scope>
    <source>
        <strain evidence="17 18">CASD</strain>
    </source>
</reference>
<dbReference type="EC" id="2.7.13.3" evidence="2"/>
<dbReference type="Gene3D" id="1.20.120.160">
    <property type="entry name" value="HPT domain"/>
    <property type="match status" value="1"/>
</dbReference>
<dbReference type="InterPro" id="IPR037006">
    <property type="entry name" value="CheA-like_homodim_sf"/>
</dbReference>
<dbReference type="InterPro" id="IPR004105">
    <property type="entry name" value="CheA-like_dim"/>
</dbReference>
<keyword evidence="7" id="KW-0547">Nucleotide-binding</keyword>
<dbReference type="RefSeq" id="WP_010025566.1">
    <property type="nucleotide sequence ID" value="NZ_AFVQ02000052.1"/>
</dbReference>
<organism evidence="17 18">
    <name type="scientific">Sporolactobacillus inulinus CASD</name>
    <dbReference type="NCBI Taxonomy" id="1069536"/>
    <lineage>
        <taxon>Bacteria</taxon>
        <taxon>Bacillati</taxon>
        <taxon>Bacillota</taxon>
        <taxon>Bacilli</taxon>
        <taxon>Bacillales</taxon>
        <taxon>Sporolactobacillaceae</taxon>
        <taxon>Sporolactobacillus</taxon>
    </lineage>
</organism>
<evidence type="ECO:0000256" key="6">
    <source>
        <dbReference type="ARBA" id="ARBA00022679"/>
    </source>
</evidence>
<dbReference type="EMBL" id="AFVQ02000052">
    <property type="protein sequence ID" value="KLI03135.1"/>
    <property type="molecule type" value="Genomic_DNA"/>
</dbReference>
<dbReference type="Pfam" id="PF02895">
    <property type="entry name" value="H-kinase_dim"/>
    <property type="match status" value="1"/>
</dbReference>
<evidence type="ECO:0000256" key="13">
    <source>
        <dbReference type="SAM" id="MobiDB-lite"/>
    </source>
</evidence>
<dbReference type="PROSITE" id="PS50851">
    <property type="entry name" value="CHEW"/>
    <property type="match status" value="1"/>
</dbReference>
<dbReference type="InterPro" id="IPR035891">
    <property type="entry name" value="CheY-binding_CheA"/>
</dbReference>
<name>A0A0U1QQN8_9BACL</name>
<feature type="region of interest" description="Disordered" evidence="13">
    <location>
        <begin position="121"/>
        <end position="147"/>
    </location>
</feature>
<feature type="region of interest" description="Disordered" evidence="13">
    <location>
        <begin position="258"/>
        <end position="290"/>
    </location>
</feature>
<dbReference type="InterPro" id="IPR002545">
    <property type="entry name" value="CheW-lke_dom"/>
</dbReference>
<keyword evidence="6" id="KW-0808">Transferase</keyword>
<dbReference type="AlphaFoldDB" id="A0A0U1QQN8"/>
<dbReference type="Gene3D" id="3.30.565.10">
    <property type="entry name" value="Histidine kinase-like ATPase, C-terminal domain"/>
    <property type="match status" value="1"/>
</dbReference>
<evidence type="ECO:0000256" key="10">
    <source>
        <dbReference type="ARBA" id="ARBA00023012"/>
    </source>
</evidence>
<feature type="modified residue" description="Phosphohistidine" evidence="11">
    <location>
        <position position="46"/>
    </location>
</feature>
<evidence type="ECO:0000256" key="7">
    <source>
        <dbReference type="ARBA" id="ARBA00022741"/>
    </source>
</evidence>
<evidence type="ECO:0000256" key="2">
    <source>
        <dbReference type="ARBA" id="ARBA00012438"/>
    </source>
</evidence>
<comment type="catalytic activity">
    <reaction evidence="1">
        <text>ATP + protein L-histidine = ADP + protein N-phospho-L-histidine.</text>
        <dbReference type="EC" id="2.7.13.3"/>
    </reaction>
</comment>
<evidence type="ECO:0000256" key="12">
    <source>
        <dbReference type="SAM" id="Coils"/>
    </source>
</evidence>
<feature type="coiled-coil region" evidence="12">
    <location>
        <begin position="11"/>
        <end position="38"/>
    </location>
</feature>
<comment type="caution">
    <text evidence="17">The sequence shown here is derived from an EMBL/GenBank/DDBJ whole genome shotgun (WGS) entry which is preliminary data.</text>
</comment>
<dbReference type="SUPFAM" id="SSF55874">
    <property type="entry name" value="ATPase domain of HSP90 chaperone/DNA topoisomerase II/histidine kinase"/>
    <property type="match status" value="1"/>
</dbReference>
<feature type="compositionally biased region" description="Basic and acidic residues" evidence="13">
    <location>
        <begin position="270"/>
        <end position="279"/>
    </location>
</feature>
<feature type="compositionally biased region" description="Polar residues" evidence="13">
    <location>
        <begin position="135"/>
        <end position="147"/>
    </location>
</feature>
<evidence type="ECO:0000313" key="18">
    <source>
        <dbReference type="Proteomes" id="UP000035553"/>
    </source>
</evidence>
<dbReference type="CDD" id="cd00731">
    <property type="entry name" value="CheA_reg"/>
    <property type="match status" value="1"/>
</dbReference>
<dbReference type="InterPro" id="IPR004358">
    <property type="entry name" value="Sig_transdc_His_kin-like_C"/>
</dbReference>
<keyword evidence="12" id="KW-0175">Coiled coil</keyword>
<keyword evidence="4" id="KW-0145">Chemotaxis</keyword>
<keyword evidence="9" id="KW-0067">ATP-binding</keyword>
<dbReference type="InterPro" id="IPR003594">
    <property type="entry name" value="HATPase_dom"/>
</dbReference>
<dbReference type="CDD" id="cd16916">
    <property type="entry name" value="HATPase_CheA-like"/>
    <property type="match status" value="1"/>
</dbReference>
<dbReference type="InterPro" id="IPR036641">
    <property type="entry name" value="HPT_dom_sf"/>
</dbReference>
<dbReference type="Pfam" id="PF02518">
    <property type="entry name" value="HATPase_c"/>
    <property type="match status" value="1"/>
</dbReference>
<dbReference type="PANTHER" id="PTHR43395">
    <property type="entry name" value="SENSOR HISTIDINE KINASE CHEA"/>
    <property type="match status" value="1"/>
</dbReference>
<dbReference type="Gene3D" id="3.30.70.1110">
    <property type="entry name" value="Histidine kinase CheA-like, P2 response regulator-binding domain"/>
    <property type="match status" value="1"/>
</dbReference>
<dbReference type="SMART" id="SM00073">
    <property type="entry name" value="HPT"/>
    <property type="match status" value="1"/>
</dbReference>
<keyword evidence="8" id="KW-0418">Kinase</keyword>
<dbReference type="InterPro" id="IPR037052">
    <property type="entry name" value="CheA-like_P2_sf"/>
</dbReference>
<evidence type="ECO:0000259" key="14">
    <source>
        <dbReference type="PROSITE" id="PS50109"/>
    </source>
</evidence>
<dbReference type="CDD" id="cd00088">
    <property type="entry name" value="HPT"/>
    <property type="match status" value="1"/>
</dbReference>
<dbReference type="SUPFAM" id="SSF55052">
    <property type="entry name" value="CheY-binding domain of CheA"/>
    <property type="match status" value="1"/>
</dbReference>
<dbReference type="Pfam" id="PF01584">
    <property type="entry name" value="CheW"/>
    <property type="match status" value="1"/>
</dbReference>
<dbReference type="GO" id="GO:0000155">
    <property type="term" value="F:phosphorelay sensor kinase activity"/>
    <property type="evidence" value="ECO:0007669"/>
    <property type="project" value="InterPro"/>
</dbReference>
<dbReference type="SUPFAM" id="SSF47384">
    <property type="entry name" value="Homodimeric domain of signal transducing histidine kinase"/>
    <property type="match status" value="1"/>
</dbReference>
<dbReference type="SUPFAM" id="SSF50341">
    <property type="entry name" value="CheW-like"/>
    <property type="match status" value="1"/>
</dbReference>
<accession>A0A0U1QQN8</accession>
<dbReference type="SMART" id="SM00387">
    <property type="entry name" value="HATPase_c"/>
    <property type="match status" value="1"/>
</dbReference>
<keyword evidence="5 11" id="KW-0597">Phosphoprotein</keyword>
<evidence type="ECO:0000256" key="9">
    <source>
        <dbReference type="ARBA" id="ARBA00022840"/>
    </source>
</evidence>
<proteinExistence type="predicted"/>
<dbReference type="PRINTS" id="PR00344">
    <property type="entry name" value="BCTRLSENSOR"/>
</dbReference>
<dbReference type="SUPFAM" id="SSF47226">
    <property type="entry name" value="Histidine-containing phosphotransfer domain, HPT domain"/>
    <property type="match status" value="1"/>
</dbReference>
<evidence type="ECO:0000256" key="4">
    <source>
        <dbReference type="ARBA" id="ARBA00022500"/>
    </source>
</evidence>
<dbReference type="InterPro" id="IPR036097">
    <property type="entry name" value="HisK_dim/P_sf"/>
</dbReference>
<sequence length="691" mass="76867">MDMSQYLGIFLDEAREHLQNLNDQLMTLEERSDDSELLNSIFRSAHTLKGSSGQMGFNNMMELTHTMENVFDALRNKKITASRDMVDVLFEGLDHLAAMIDSIEQGGSDARDVSETKEQLEALTGKKDASKSETVKSSNGGTMKQQNDAQTHFLKLEDYEKAYMKQALDQNLKVYELQVTLNKDCVLKAARAYMIANALEEEGSILATRPATEAIEKEEFDQKLVYLAAVECEGQKLKQKIEAISEIAAVDVSSISEIEEQRAPQQSQKEQTESTEKKRNQTSRASATSAKKPVAVAKTLRVNLDRIDQLMNLFEELMIDRGRLERIASDNHHSDLSDTVEKIKRVTNQMQETLLNLRMEPIEQVFNRFPRLVRSLSKELNKKVNFVVKGGDTELDRTVIEELGDPLMHMIRNSMDHGIESPALREAKGKNPEGTLTLAAYYNGNQVIVEIKDDGAGINREKVLAKAIEKNVVTEEEARTMTENQIDHLLFASGFSTADKISDISGRGVGLDVVESKIQSLNGTVEVVSTPDQGTTFTVKLPMTLSIINALLVQTGEETYAVPITSITETALKRQVKTFTIHDQTVMDYREGVIPLVSLADYFAVPDRKTDKREGSENSGAVVILSHGEKKVALTADQLLGYQDVVVKPLGKYLEKVPGFSGTTILGDGRAALIIDCQRLIETNKTIKEKA</sequence>
<dbReference type="Proteomes" id="UP000035553">
    <property type="component" value="Unassembled WGS sequence"/>
</dbReference>
<evidence type="ECO:0000256" key="8">
    <source>
        <dbReference type="ARBA" id="ARBA00022777"/>
    </source>
</evidence>
<evidence type="ECO:0000256" key="1">
    <source>
        <dbReference type="ARBA" id="ARBA00000085"/>
    </source>
</evidence>
<dbReference type="GO" id="GO:0006935">
    <property type="term" value="P:chemotaxis"/>
    <property type="evidence" value="ECO:0007669"/>
    <property type="project" value="UniProtKB-KW"/>
</dbReference>
<dbReference type="PANTHER" id="PTHR43395:SF1">
    <property type="entry name" value="CHEMOTAXIS PROTEIN CHEA"/>
    <property type="match status" value="1"/>
</dbReference>
<dbReference type="Gene3D" id="1.10.287.560">
    <property type="entry name" value="Histidine kinase CheA-like, homodimeric domain"/>
    <property type="match status" value="1"/>
</dbReference>
<dbReference type="SMART" id="SM01231">
    <property type="entry name" value="H-kinase_dim"/>
    <property type="match status" value="1"/>
</dbReference>
<evidence type="ECO:0000313" key="17">
    <source>
        <dbReference type="EMBL" id="KLI03135.1"/>
    </source>
</evidence>
<keyword evidence="18" id="KW-1185">Reference proteome</keyword>
<dbReference type="InterPro" id="IPR036061">
    <property type="entry name" value="CheW-like_dom_sf"/>
</dbReference>
<dbReference type="PROSITE" id="PS50894">
    <property type="entry name" value="HPT"/>
    <property type="match status" value="1"/>
</dbReference>
<evidence type="ECO:0000256" key="11">
    <source>
        <dbReference type="PROSITE-ProRule" id="PRU00110"/>
    </source>
</evidence>
<dbReference type="InterPro" id="IPR036890">
    <property type="entry name" value="HATPase_C_sf"/>
</dbReference>
<dbReference type="Pfam" id="PF01627">
    <property type="entry name" value="Hpt"/>
    <property type="match status" value="1"/>
</dbReference>
<evidence type="ECO:0000259" key="16">
    <source>
        <dbReference type="PROSITE" id="PS50894"/>
    </source>
</evidence>
<dbReference type="InterPro" id="IPR010808">
    <property type="entry name" value="CheA_P2-bd"/>
</dbReference>
<dbReference type="SMART" id="SM00260">
    <property type="entry name" value="CheW"/>
    <property type="match status" value="1"/>
</dbReference>
<evidence type="ECO:0000256" key="3">
    <source>
        <dbReference type="ARBA" id="ARBA00021495"/>
    </source>
</evidence>
<feature type="compositionally biased region" description="Basic and acidic residues" evidence="13">
    <location>
        <begin position="121"/>
        <end position="134"/>
    </location>
</feature>
<dbReference type="OrthoDB" id="9803176at2"/>
<dbReference type="InterPro" id="IPR008207">
    <property type="entry name" value="Sig_transdc_His_kin_Hpt_dom"/>
</dbReference>
<feature type="domain" description="Histidine kinase" evidence="14">
    <location>
        <begin position="295"/>
        <end position="545"/>
    </location>
</feature>
<protein>
    <recommendedName>
        <fullName evidence="3">Chemotaxis protein CheA</fullName>
        <ecNumber evidence="2">2.7.13.3</ecNumber>
    </recommendedName>
</protein>
<dbReference type="GO" id="GO:0005737">
    <property type="term" value="C:cytoplasm"/>
    <property type="evidence" value="ECO:0007669"/>
    <property type="project" value="InterPro"/>
</dbReference>
<dbReference type="Pfam" id="PF07194">
    <property type="entry name" value="P2"/>
    <property type="match status" value="1"/>
</dbReference>
<dbReference type="STRING" id="1069536.SINU_04445"/>
<dbReference type="GO" id="GO:0005524">
    <property type="term" value="F:ATP binding"/>
    <property type="evidence" value="ECO:0007669"/>
    <property type="project" value="UniProtKB-KW"/>
</dbReference>
<dbReference type="PROSITE" id="PS50109">
    <property type="entry name" value="HIS_KIN"/>
    <property type="match status" value="1"/>
</dbReference>
<dbReference type="InterPro" id="IPR005467">
    <property type="entry name" value="His_kinase_dom"/>
</dbReference>